<feature type="transmembrane region" description="Helical" evidence="2">
    <location>
        <begin position="159"/>
        <end position="191"/>
    </location>
</feature>
<dbReference type="Proteomes" id="UP000327013">
    <property type="component" value="Chromosome 5"/>
</dbReference>
<dbReference type="PANTHER" id="PTHR35275:SF1">
    <property type="entry name" value="OS07G0585900 PROTEIN"/>
    <property type="match status" value="1"/>
</dbReference>
<name>A0A5N6R7R8_9ROSI</name>
<protein>
    <recommendedName>
        <fullName evidence="5">ZCF37</fullName>
    </recommendedName>
</protein>
<reference evidence="3 4" key="1">
    <citation type="submission" date="2019-06" db="EMBL/GenBank/DDBJ databases">
        <title>A chromosomal-level reference genome of Carpinus fangiana (Coryloideae, Betulaceae).</title>
        <authorList>
            <person name="Yang X."/>
            <person name="Wang Z."/>
            <person name="Zhang L."/>
            <person name="Hao G."/>
            <person name="Liu J."/>
            <person name="Yang Y."/>
        </authorList>
    </citation>
    <scope>NUCLEOTIDE SEQUENCE [LARGE SCALE GENOMIC DNA]</scope>
    <source>
        <strain evidence="3">Cfa_2016G</strain>
        <tissue evidence="3">Leaf</tissue>
    </source>
</reference>
<dbReference type="EMBL" id="CM017325">
    <property type="protein sequence ID" value="KAE8057052.1"/>
    <property type="molecule type" value="Genomic_DNA"/>
</dbReference>
<evidence type="ECO:0000256" key="1">
    <source>
        <dbReference type="SAM" id="MobiDB-lite"/>
    </source>
</evidence>
<dbReference type="OrthoDB" id="1932497at2759"/>
<feature type="compositionally biased region" description="Basic and acidic residues" evidence="1">
    <location>
        <begin position="227"/>
        <end position="240"/>
    </location>
</feature>
<gene>
    <name evidence="3" type="ORF">FH972_013774</name>
</gene>
<keyword evidence="4" id="KW-1185">Reference proteome</keyword>
<keyword evidence="2" id="KW-0472">Membrane</keyword>
<evidence type="ECO:0000256" key="2">
    <source>
        <dbReference type="SAM" id="Phobius"/>
    </source>
</evidence>
<keyword evidence="2" id="KW-0812">Transmembrane</keyword>
<feature type="compositionally biased region" description="Basic residues" evidence="1">
    <location>
        <begin position="30"/>
        <end position="43"/>
    </location>
</feature>
<accession>A0A5N6R7R8</accession>
<keyword evidence="2" id="KW-1133">Transmembrane helix</keyword>
<feature type="region of interest" description="Disordered" evidence="1">
    <location>
        <begin position="222"/>
        <end position="250"/>
    </location>
</feature>
<proteinExistence type="predicted"/>
<feature type="region of interest" description="Disordered" evidence="1">
    <location>
        <begin position="13"/>
        <end position="50"/>
    </location>
</feature>
<evidence type="ECO:0008006" key="5">
    <source>
        <dbReference type="Google" id="ProtNLM"/>
    </source>
</evidence>
<feature type="compositionally biased region" description="Basic residues" evidence="1">
    <location>
        <begin position="241"/>
        <end position="250"/>
    </location>
</feature>
<dbReference type="AlphaFoldDB" id="A0A5N6R7R8"/>
<dbReference type="PANTHER" id="PTHR35275">
    <property type="entry name" value="ZCF37"/>
    <property type="match status" value="1"/>
</dbReference>
<organism evidence="3 4">
    <name type="scientific">Carpinus fangiana</name>
    <dbReference type="NCBI Taxonomy" id="176857"/>
    <lineage>
        <taxon>Eukaryota</taxon>
        <taxon>Viridiplantae</taxon>
        <taxon>Streptophyta</taxon>
        <taxon>Embryophyta</taxon>
        <taxon>Tracheophyta</taxon>
        <taxon>Spermatophyta</taxon>
        <taxon>Magnoliopsida</taxon>
        <taxon>eudicotyledons</taxon>
        <taxon>Gunneridae</taxon>
        <taxon>Pentapetalae</taxon>
        <taxon>rosids</taxon>
        <taxon>fabids</taxon>
        <taxon>Fagales</taxon>
        <taxon>Betulaceae</taxon>
        <taxon>Carpinus</taxon>
    </lineage>
</organism>
<dbReference type="InterPro" id="IPR045880">
    <property type="entry name" value="ZCF37"/>
</dbReference>
<evidence type="ECO:0000313" key="4">
    <source>
        <dbReference type="Proteomes" id="UP000327013"/>
    </source>
</evidence>
<evidence type="ECO:0000313" key="3">
    <source>
        <dbReference type="EMBL" id="KAE8057052.1"/>
    </source>
</evidence>
<sequence length="250" mass="28724">MLSTLICGAASFHQEEEEEIWSDSQCSSPRKSRKKSHSSRKSSKNPYSTRGLDKFSELLADLEEKRQKIYLQADSQDISFVRFVHSSSNDWKPIVVKSKNKKGARTKKEMIIPSSADLKEVKEQQQQQQPPIMEEANEKAKKSGLWWNMEMGKWRRPSYYLPAAVILILLLLLVFGRSFAILCTSLGWYVVPTLTDIENTRKSTKKKEYVRGLSENKMVMISAPTKEYTRSKSGDVEGKSTRPRGHQKSW</sequence>